<dbReference type="SUPFAM" id="SSF48445">
    <property type="entry name" value="14-3-3 protein"/>
    <property type="match status" value="1"/>
</dbReference>
<accession>A0AAE0L8R9</accession>
<feature type="site" description="Interaction with phosphoserine on interacting protein" evidence="2">
    <location>
        <position position="138"/>
    </location>
</feature>
<protein>
    <recommendedName>
        <fullName evidence="3">14-3-3 domain-containing protein</fullName>
    </recommendedName>
</protein>
<dbReference type="InterPro" id="IPR023410">
    <property type="entry name" value="14-3-3_domain"/>
</dbReference>
<dbReference type="AlphaFoldDB" id="A0AAE0L8R9"/>
<feature type="domain" description="14-3-3" evidence="3">
    <location>
        <begin position="11"/>
        <end position="249"/>
    </location>
</feature>
<evidence type="ECO:0000256" key="2">
    <source>
        <dbReference type="PIRSR" id="PIRSR000868-1"/>
    </source>
</evidence>
<evidence type="ECO:0000313" key="5">
    <source>
        <dbReference type="Proteomes" id="UP001190700"/>
    </source>
</evidence>
<keyword evidence="5" id="KW-1185">Reference proteome</keyword>
<comment type="caution">
    <text evidence="4">The sequence shown here is derived from an EMBL/GenBank/DDBJ whole genome shotgun (WGS) entry which is preliminary data.</text>
</comment>
<name>A0AAE0L8R9_9CHLO</name>
<dbReference type="PANTHER" id="PTHR18860">
    <property type="entry name" value="14-3-3 PROTEIN"/>
    <property type="match status" value="1"/>
</dbReference>
<dbReference type="EMBL" id="LGRX02006611">
    <property type="protein sequence ID" value="KAK3276316.1"/>
    <property type="molecule type" value="Genomic_DNA"/>
</dbReference>
<gene>
    <name evidence="4" type="ORF">CYMTET_15599</name>
</gene>
<dbReference type="CDD" id="cd08774">
    <property type="entry name" value="14-3-3"/>
    <property type="match status" value="1"/>
</dbReference>
<organism evidence="4 5">
    <name type="scientific">Cymbomonas tetramitiformis</name>
    <dbReference type="NCBI Taxonomy" id="36881"/>
    <lineage>
        <taxon>Eukaryota</taxon>
        <taxon>Viridiplantae</taxon>
        <taxon>Chlorophyta</taxon>
        <taxon>Pyramimonadophyceae</taxon>
        <taxon>Pyramimonadales</taxon>
        <taxon>Pyramimonadaceae</taxon>
        <taxon>Cymbomonas</taxon>
    </lineage>
</organism>
<evidence type="ECO:0000256" key="1">
    <source>
        <dbReference type="ARBA" id="ARBA00006141"/>
    </source>
</evidence>
<dbReference type="Pfam" id="PF00244">
    <property type="entry name" value="14-3-3"/>
    <property type="match status" value="1"/>
</dbReference>
<dbReference type="PIRSF" id="PIRSF000868">
    <property type="entry name" value="14-3-3"/>
    <property type="match status" value="1"/>
</dbReference>
<dbReference type="InterPro" id="IPR036815">
    <property type="entry name" value="14-3-3_dom_sf"/>
</dbReference>
<dbReference type="SMART" id="SM00101">
    <property type="entry name" value="14_3_3"/>
    <property type="match status" value="1"/>
</dbReference>
<proteinExistence type="inferred from homology"/>
<dbReference type="PRINTS" id="PR00305">
    <property type="entry name" value="1433ZETA"/>
</dbReference>
<reference evidence="4 5" key="1">
    <citation type="journal article" date="2015" name="Genome Biol. Evol.">
        <title>Comparative Genomics of a Bacterivorous Green Alga Reveals Evolutionary Causalities and Consequences of Phago-Mixotrophic Mode of Nutrition.</title>
        <authorList>
            <person name="Burns J.A."/>
            <person name="Paasch A."/>
            <person name="Narechania A."/>
            <person name="Kim E."/>
        </authorList>
    </citation>
    <scope>NUCLEOTIDE SEQUENCE [LARGE SCALE GENOMIC DNA]</scope>
    <source>
        <strain evidence="4 5">PLY_AMNH</strain>
    </source>
</reference>
<dbReference type="InterPro" id="IPR000308">
    <property type="entry name" value="14-3-3"/>
</dbReference>
<comment type="similarity">
    <text evidence="1">Belongs to the 14-3-3 family.</text>
</comment>
<evidence type="ECO:0000259" key="3">
    <source>
        <dbReference type="SMART" id="SM00101"/>
    </source>
</evidence>
<evidence type="ECO:0000313" key="4">
    <source>
        <dbReference type="EMBL" id="KAK3276316.1"/>
    </source>
</evidence>
<sequence length="249" mass="28840">MRGAFEFADSREGLVYHARLSEQAERFDDMAAFMRRVAELRTELTVEERNLFSVAFKNSIGSRRSCWRVLNTESTRVAHQRTDLNKAKFLERYKDAVEIELTDLCYEVLDILDDYLLPHAKTSESKVFYYKLKGDYCRYLSEIKQNPGQRKEAAEGALDAYREASELGSRTLAPTDPIRLGLALNFAVFFYEILDSPERACSLAKLAFDEAVVELNTLSEDAYKDSTLLMQILRDNLTLWKREIHFEDE</sequence>
<dbReference type="Proteomes" id="UP001190700">
    <property type="component" value="Unassembled WGS sequence"/>
</dbReference>
<dbReference type="Gene3D" id="1.20.190.20">
    <property type="entry name" value="14-3-3 domain"/>
    <property type="match status" value="1"/>
</dbReference>
<feature type="site" description="Interaction with phosphoserine on interacting protein" evidence="2">
    <location>
        <position position="64"/>
    </location>
</feature>